<dbReference type="OMA" id="INGPYYS"/>
<dbReference type="GO" id="GO:0006351">
    <property type="term" value="P:DNA-templated transcription"/>
    <property type="evidence" value="ECO:0007669"/>
    <property type="project" value="InterPro"/>
</dbReference>
<dbReference type="CDD" id="cd00067">
    <property type="entry name" value="GAL4"/>
    <property type="match status" value="1"/>
</dbReference>
<evidence type="ECO:0000256" key="2">
    <source>
        <dbReference type="ARBA" id="ARBA00022723"/>
    </source>
</evidence>
<protein>
    <submittedName>
        <fullName evidence="10">Zn(II)2Cys6 transcription factor (Eurofung)</fullName>
    </submittedName>
</protein>
<evidence type="ECO:0000256" key="4">
    <source>
        <dbReference type="ARBA" id="ARBA00023015"/>
    </source>
</evidence>
<dbReference type="SMART" id="SM00066">
    <property type="entry name" value="GAL4"/>
    <property type="match status" value="1"/>
</dbReference>
<dbReference type="eggNOG" id="ENOG502RXDV">
    <property type="taxonomic scope" value="Eukaryota"/>
</dbReference>
<keyword evidence="4" id="KW-0805">Transcription regulation</keyword>
<proteinExistence type="predicted"/>
<evidence type="ECO:0000256" key="1">
    <source>
        <dbReference type="ARBA" id="ARBA00004123"/>
    </source>
</evidence>
<dbReference type="HOGENOM" id="CLU_007003_4_1_1"/>
<organism evidence="10 11">
    <name type="scientific">Emericella nidulans (strain FGSC A4 / ATCC 38163 / CBS 112.46 / NRRL 194 / M139)</name>
    <name type="common">Aspergillus nidulans</name>
    <dbReference type="NCBI Taxonomy" id="227321"/>
    <lineage>
        <taxon>Eukaryota</taxon>
        <taxon>Fungi</taxon>
        <taxon>Dikarya</taxon>
        <taxon>Ascomycota</taxon>
        <taxon>Pezizomycotina</taxon>
        <taxon>Eurotiomycetes</taxon>
        <taxon>Eurotiomycetidae</taxon>
        <taxon>Eurotiales</taxon>
        <taxon>Aspergillaceae</taxon>
        <taxon>Aspergillus</taxon>
        <taxon>Aspergillus subgen. Nidulantes</taxon>
    </lineage>
</organism>
<dbReference type="GO" id="GO:0000981">
    <property type="term" value="F:DNA-binding transcription factor activity, RNA polymerase II-specific"/>
    <property type="evidence" value="ECO:0007669"/>
    <property type="project" value="InterPro"/>
</dbReference>
<keyword evidence="2" id="KW-0479">Metal-binding</keyword>
<dbReference type="GO" id="GO:0005634">
    <property type="term" value="C:nucleus"/>
    <property type="evidence" value="ECO:0007669"/>
    <property type="project" value="UniProtKB-SubCell"/>
</dbReference>
<reference evidence="11" key="1">
    <citation type="journal article" date="2005" name="Nature">
        <title>Sequencing of Aspergillus nidulans and comparative analysis with A. fumigatus and A. oryzae.</title>
        <authorList>
            <person name="Galagan J.E."/>
            <person name="Calvo S.E."/>
            <person name="Cuomo C."/>
            <person name="Ma L.J."/>
            <person name="Wortman J.R."/>
            <person name="Batzoglou S."/>
            <person name="Lee S.I."/>
            <person name="Basturkmen M."/>
            <person name="Spevak C.C."/>
            <person name="Clutterbuck J."/>
            <person name="Kapitonov V."/>
            <person name="Jurka J."/>
            <person name="Scazzocchio C."/>
            <person name="Farman M."/>
            <person name="Butler J."/>
            <person name="Purcell S."/>
            <person name="Harris S."/>
            <person name="Braus G.H."/>
            <person name="Draht O."/>
            <person name="Busch S."/>
            <person name="D'Enfert C."/>
            <person name="Bouchier C."/>
            <person name="Goldman G.H."/>
            <person name="Bell-Pedersen D."/>
            <person name="Griffiths-Jones S."/>
            <person name="Doonan J.H."/>
            <person name="Yu J."/>
            <person name="Vienken K."/>
            <person name="Pain A."/>
            <person name="Freitag M."/>
            <person name="Selker E.U."/>
            <person name="Archer D.B."/>
            <person name="Penalva M.A."/>
            <person name="Oakley B.R."/>
            <person name="Momany M."/>
            <person name="Tanaka T."/>
            <person name="Kumagai T."/>
            <person name="Asai K."/>
            <person name="Machida M."/>
            <person name="Nierman W.C."/>
            <person name="Denning D.W."/>
            <person name="Caddick M."/>
            <person name="Hynes M."/>
            <person name="Paoletti M."/>
            <person name="Fischer R."/>
            <person name="Miller B."/>
            <person name="Dyer P."/>
            <person name="Sachs M.S."/>
            <person name="Osmani S.A."/>
            <person name="Birren B.W."/>
        </authorList>
    </citation>
    <scope>NUCLEOTIDE SEQUENCE [LARGE SCALE GENOMIC DNA]</scope>
    <source>
        <strain evidence="11">FGSC A4 / ATCC 38163 / CBS 112.46 / NRRL 194 / M139</strain>
    </source>
</reference>
<accession>C8VUI5</accession>
<dbReference type="SUPFAM" id="SSF57701">
    <property type="entry name" value="Zn2/Cys6 DNA-binding domain"/>
    <property type="match status" value="1"/>
</dbReference>
<dbReference type="CDD" id="cd12148">
    <property type="entry name" value="fungal_TF_MHR"/>
    <property type="match status" value="1"/>
</dbReference>
<feature type="region of interest" description="Disordered" evidence="8">
    <location>
        <begin position="76"/>
        <end position="121"/>
    </location>
</feature>
<dbReference type="PANTHER" id="PTHR31313">
    <property type="entry name" value="TY1 ENHANCER ACTIVATOR"/>
    <property type="match status" value="1"/>
</dbReference>
<dbReference type="GeneID" id="2876715"/>
<dbReference type="RefSeq" id="XP_050469103.1">
    <property type="nucleotide sequence ID" value="XM_050613275.1"/>
</dbReference>
<feature type="compositionally biased region" description="Low complexity" evidence="8">
    <location>
        <begin position="84"/>
        <end position="108"/>
    </location>
</feature>
<evidence type="ECO:0000256" key="3">
    <source>
        <dbReference type="ARBA" id="ARBA00022833"/>
    </source>
</evidence>
<dbReference type="PROSITE" id="PS00463">
    <property type="entry name" value="ZN2_CY6_FUNGAL_1"/>
    <property type="match status" value="1"/>
</dbReference>
<dbReference type="InParanoid" id="C8VUI5"/>
<dbReference type="InterPro" id="IPR036864">
    <property type="entry name" value="Zn2-C6_fun-type_DNA-bd_sf"/>
</dbReference>
<name>C8VUI5_EMENI</name>
<keyword evidence="5" id="KW-0238">DNA-binding</keyword>
<dbReference type="GO" id="GO:0008270">
    <property type="term" value="F:zinc ion binding"/>
    <property type="evidence" value="ECO:0007669"/>
    <property type="project" value="InterPro"/>
</dbReference>
<dbReference type="Proteomes" id="UP000000560">
    <property type="component" value="Chromosome VIII"/>
</dbReference>
<gene>
    <name evidence="10" type="ORF">ANIA_00937</name>
</gene>
<dbReference type="PANTHER" id="PTHR31313:SF85">
    <property type="entry name" value="ZN(II)2CYS6 TRANSCRIPTION FACTOR (EUROFUNG)"/>
    <property type="match status" value="1"/>
</dbReference>
<dbReference type="Gene3D" id="4.10.240.10">
    <property type="entry name" value="Zn(2)-C6 fungal-type DNA-binding domain"/>
    <property type="match status" value="1"/>
</dbReference>
<evidence type="ECO:0000256" key="8">
    <source>
        <dbReference type="SAM" id="MobiDB-lite"/>
    </source>
</evidence>
<dbReference type="InterPro" id="IPR051615">
    <property type="entry name" value="Transcr_Regulatory_Elem"/>
</dbReference>
<keyword evidence="6" id="KW-0804">Transcription</keyword>
<dbReference type="EMBL" id="BN001308">
    <property type="protein sequence ID" value="CBF88491.1"/>
    <property type="molecule type" value="Genomic_DNA"/>
</dbReference>
<feature type="compositionally biased region" description="Polar residues" evidence="8">
    <location>
        <begin position="634"/>
        <end position="645"/>
    </location>
</feature>
<dbReference type="AlphaFoldDB" id="C8VUI5"/>
<comment type="subcellular location">
    <subcellularLocation>
        <location evidence="1">Nucleus</location>
    </subcellularLocation>
</comment>
<dbReference type="PROSITE" id="PS50048">
    <property type="entry name" value="ZN2_CY6_FUNGAL_2"/>
    <property type="match status" value="1"/>
</dbReference>
<dbReference type="SMART" id="SM00906">
    <property type="entry name" value="Fungal_trans"/>
    <property type="match status" value="1"/>
</dbReference>
<dbReference type="InterPro" id="IPR001138">
    <property type="entry name" value="Zn2Cys6_DnaBD"/>
</dbReference>
<sequence>MADAPSKSNPSRKSAFSCEGCRKRKDRCRIGVKCNGASPSCSRCAARGTPCVYSLAPTLAYTKQLERRVAELEEALAKHRSQQTSDAAAGTPSSAASTNENSLNSTSSNHKDDEMSGDQGLSRDFEGLKVEHDGRVSFHGPTSLFQLPSGALNPAVPNPQLATRVGGRKERLVNNAWRERAIEQMATMPEPFQYLLDSHWCWIQPLFNFVYRPVFTRDMKLNGPYYSDALLNAILSHSVRWCKAEPRISPLLEQYEGGAVFWHRAVTGLHDSLRDGHVDIPTIQTMLLLSARECGQGNRTQAWLYSGMAFRMLDDLGITIDSRKYSDSAQLSDEDIEIRNRLFWSCYFWDKMMSLYFGRSPTLQSSQGCPPRTILDDTSETESWTPHGVVFADGSEYPPTQARSTSCFIEMCGLMEILNQILVHIYDHNRRISEAEFHTCVREQSRNLSGWWDELPEHLKLIPTDLPPYSPPSHVVTLNCVYHTINILTHRPILCSKWSREAYDKSHLVHCMTSATAILSIFTMYRRTFGDSHIVLSIAYSVYTAASIFLLEIQALKFAAPGSLEKLKICISALEAVSVSSPVITTALSLIYQEIQRLRVDHKIELSIPERNALHPQPQQPSITHRHSPADQYPLSNIPPTSHPVSTHHRTPSTISHARVDISASTNQFYPYQPSMYASEFGTSHHDVPRSAVTHDFNGLAEPLMSLENPASYEFTPEVFEAFSYAEPITTNMTPAEGGYIATPAL</sequence>
<keyword evidence="11" id="KW-1185">Reference proteome</keyword>
<feature type="domain" description="Zn(2)-C6 fungal-type" evidence="9">
    <location>
        <begin position="17"/>
        <end position="53"/>
    </location>
</feature>
<keyword evidence="7" id="KW-0539">Nucleus</keyword>
<reference evidence="11" key="2">
    <citation type="journal article" date="2009" name="Fungal Genet. Biol.">
        <title>The 2008 update of the Aspergillus nidulans genome annotation: a community effort.</title>
        <authorList>
            <person name="Wortman J.R."/>
            <person name="Gilsenan J.M."/>
            <person name="Joardar V."/>
            <person name="Deegan J."/>
            <person name="Clutterbuck J."/>
            <person name="Andersen M.R."/>
            <person name="Archer D."/>
            <person name="Bencina M."/>
            <person name="Braus G."/>
            <person name="Coutinho P."/>
            <person name="von Dohren H."/>
            <person name="Doonan J."/>
            <person name="Driessen A.J."/>
            <person name="Durek P."/>
            <person name="Espeso E."/>
            <person name="Fekete E."/>
            <person name="Flipphi M."/>
            <person name="Estrada C.G."/>
            <person name="Geysens S."/>
            <person name="Goldman G."/>
            <person name="de Groot P.W."/>
            <person name="Hansen K."/>
            <person name="Harris S.D."/>
            <person name="Heinekamp T."/>
            <person name="Helmstaedt K."/>
            <person name="Henrissat B."/>
            <person name="Hofmann G."/>
            <person name="Homan T."/>
            <person name="Horio T."/>
            <person name="Horiuchi H."/>
            <person name="James S."/>
            <person name="Jones M."/>
            <person name="Karaffa L."/>
            <person name="Karanyi Z."/>
            <person name="Kato M."/>
            <person name="Keller N."/>
            <person name="Kelly D.E."/>
            <person name="Kiel J.A."/>
            <person name="Kim J.M."/>
            <person name="van der Klei I.J."/>
            <person name="Klis F.M."/>
            <person name="Kovalchuk A."/>
            <person name="Krasevec N."/>
            <person name="Kubicek C.P."/>
            <person name="Liu B."/>
            <person name="Maccabe A."/>
            <person name="Meyer V."/>
            <person name="Mirabito P."/>
            <person name="Miskei M."/>
            <person name="Mos M."/>
            <person name="Mullins J."/>
            <person name="Nelson D.R."/>
            <person name="Nielsen J."/>
            <person name="Oakley B.R."/>
            <person name="Osmani S.A."/>
            <person name="Pakula T."/>
            <person name="Paszewski A."/>
            <person name="Paulsen I."/>
            <person name="Pilsyk S."/>
            <person name="Pocsi I."/>
            <person name="Punt P.J."/>
            <person name="Ram A.F."/>
            <person name="Ren Q."/>
            <person name="Robellet X."/>
            <person name="Robson G."/>
            <person name="Seiboth B."/>
            <person name="van Solingen P."/>
            <person name="Specht T."/>
            <person name="Sun J."/>
            <person name="Taheri-Talesh N."/>
            <person name="Takeshita N."/>
            <person name="Ussery D."/>
            <person name="vanKuyk P.A."/>
            <person name="Visser H."/>
            <person name="van de Vondervoort P.J."/>
            <person name="de Vries R.P."/>
            <person name="Walton J."/>
            <person name="Xiang X."/>
            <person name="Xiong Y."/>
            <person name="Zeng A.P."/>
            <person name="Brandt B.W."/>
            <person name="Cornell M.J."/>
            <person name="van den Hondel C.A."/>
            <person name="Visser J."/>
            <person name="Oliver S.G."/>
            <person name="Turner G."/>
        </authorList>
    </citation>
    <scope>GENOME REANNOTATION</scope>
    <source>
        <strain evidence="11">FGSC A4 / ATCC 38163 / CBS 112.46 / NRRL 194 / M139</strain>
    </source>
</reference>
<dbReference type="KEGG" id="ani:ANIA_00937"/>
<evidence type="ECO:0000256" key="7">
    <source>
        <dbReference type="ARBA" id="ARBA00023242"/>
    </source>
</evidence>
<dbReference type="Pfam" id="PF04082">
    <property type="entry name" value="Fungal_trans"/>
    <property type="match status" value="1"/>
</dbReference>
<dbReference type="OrthoDB" id="4161332at2759"/>
<dbReference type="GO" id="GO:0003677">
    <property type="term" value="F:DNA binding"/>
    <property type="evidence" value="ECO:0007669"/>
    <property type="project" value="UniProtKB-KW"/>
</dbReference>
<evidence type="ECO:0000256" key="6">
    <source>
        <dbReference type="ARBA" id="ARBA00023163"/>
    </source>
</evidence>
<feature type="region of interest" description="Disordered" evidence="8">
    <location>
        <begin position="610"/>
        <end position="651"/>
    </location>
</feature>
<evidence type="ECO:0000313" key="10">
    <source>
        <dbReference type="EMBL" id="CBF88491.1"/>
    </source>
</evidence>
<evidence type="ECO:0000259" key="9">
    <source>
        <dbReference type="PROSITE" id="PS50048"/>
    </source>
</evidence>
<evidence type="ECO:0000313" key="11">
    <source>
        <dbReference type="Proteomes" id="UP000000560"/>
    </source>
</evidence>
<dbReference type="InterPro" id="IPR007219">
    <property type="entry name" value="XnlR_reg_dom"/>
</dbReference>
<keyword evidence="3" id="KW-0862">Zinc</keyword>
<evidence type="ECO:0000256" key="5">
    <source>
        <dbReference type="ARBA" id="ARBA00023125"/>
    </source>
</evidence>